<evidence type="ECO:0000313" key="2">
    <source>
        <dbReference type="EMBL" id="PCM61649.1"/>
    </source>
</evidence>
<name>A0A2A5ML75_9ENTR</name>
<comment type="caution">
    <text evidence="2">The sequence shown here is derived from an EMBL/GenBank/DDBJ whole genome shotgun (WGS) entry which is preliminary data.</text>
</comment>
<keyword evidence="1" id="KW-0472">Membrane</keyword>
<dbReference type="Proteomes" id="UP000217648">
    <property type="component" value="Unassembled WGS sequence"/>
</dbReference>
<sequence length="61" mass="6734">MTKDYLIAAHLSAIAIWPVTLALIGLSAGVAFFTRCRVMGVVLVVLFMLVVITACQFQRYM</sequence>
<feature type="transmembrane region" description="Helical" evidence="1">
    <location>
        <begin position="7"/>
        <end position="32"/>
    </location>
</feature>
<dbReference type="AlphaFoldDB" id="A0A2A5ML75"/>
<evidence type="ECO:0000256" key="1">
    <source>
        <dbReference type="SAM" id="Phobius"/>
    </source>
</evidence>
<gene>
    <name evidence="2" type="ORF">CP911_12095</name>
</gene>
<keyword evidence="1" id="KW-0812">Transmembrane</keyword>
<proteinExistence type="predicted"/>
<evidence type="ECO:0000313" key="3">
    <source>
        <dbReference type="Proteomes" id="UP000217648"/>
    </source>
</evidence>
<dbReference type="EMBL" id="NXHG01000005">
    <property type="protein sequence ID" value="PCM61649.1"/>
    <property type="molecule type" value="Genomic_DNA"/>
</dbReference>
<accession>A0A2A5ML75</accession>
<organism evidence="2 3">
    <name type="scientific">Klebsiella quasipneumoniae</name>
    <dbReference type="NCBI Taxonomy" id="1463165"/>
    <lineage>
        <taxon>Bacteria</taxon>
        <taxon>Pseudomonadati</taxon>
        <taxon>Pseudomonadota</taxon>
        <taxon>Gammaproteobacteria</taxon>
        <taxon>Enterobacterales</taxon>
        <taxon>Enterobacteriaceae</taxon>
        <taxon>Klebsiella/Raoultella group</taxon>
        <taxon>Klebsiella</taxon>
        <taxon>Klebsiella pneumoniae complex</taxon>
    </lineage>
</organism>
<feature type="transmembrane region" description="Helical" evidence="1">
    <location>
        <begin position="38"/>
        <end position="57"/>
    </location>
</feature>
<reference evidence="2 3" key="1">
    <citation type="submission" date="2017-09" db="EMBL/GenBank/DDBJ databases">
        <title>Mdr eskape-Ghana.</title>
        <authorList>
            <person name="Agyepong N."/>
            <person name="Janice J."/>
            <person name="Samuelsen O."/>
            <person name="Owusu-Ofori A."/>
            <person name="Sundsfjord A."/>
            <person name="Essack S."/>
            <person name="Pedersen T."/>
        </authorList>
    </citation>
    <scope>NUCLEOTIDE SEQUENCE [LARGE SCALE GENOMIC DNA]</scope>
    <source>
        <strain evidence="2 3">46</strain>
    </source>
</reference>
<keyword evidence="1" id="KW-1133">Transmembrane helix</keyword>
<protein>
    <submittedName>
        <fullName evidence="2">Uncharacterized protein</fullName>
    </submittedName>
</protein>